<keyword evidence="1" id="KW-1133">Transmembrane helix</keyword>
<dbReference type="GeneID" id="15297388"/>
<dbReference type="EMBL" id="CP003928">
    <property type="protein sequence ID" value="AGJ62350.1"/>
    <property type="molecule type" value="Genomic_DNA"/>
</dbReference>
<dbReference type="Proteomes" id="UP000013006">
    <property type="component" value="Chromosome"/>
</dbReference>
<gene>
    <name evidence="2" type="ORF">SiL_0897</name>
</gene>
<feature type="transmembrane region" description="Helical" evidence="1">
    <location>
        <begin position="25"/>
        <end position="44"/>
    </location>
</feature>
<sequence>MKLRTHYIFSTGLLTLLDSVLFHEYFYYALILSGVVSVIGNSLIDRIGHKEIATRYGYIPVRTPLTHTIPRSVVWGIVSVVPVFILLLLIYYYGFSYHEYYFSLSNKVLLLILLNGVVVGPSHMLLDIFTERGIYVKRNGRWKRFALAHFRYDNPAINGLAILLGVIMLFAAIHNHNYDYYYHYYHYYNYYF</sequence>
<feature type="transmembrane region" description="Helical" evidence="1">
    <location>
        <begin position="108"/>
        <end position="129"/>
    </location>
</feature>
<protein>
    <recommendedName>
        <fullName evidence="4">DUF1286 domain-containing protein</fullName>
    </recommendedName>
</protein>
<evidence type="ECO:0000313" key="2">
    <source>
        <dbReference type="EMBL" id="AGJ62350.1"/>
    </source>
</evidence>
<proteinExistence type="predicted"/>
<feature type="transmembrane region" description="Helical" evidence="1">
    <location>
        <begin position="72"/>
        <end position="93"/>
    </location>
</feature>
<evidence type="ECO:0000313" key="3">
    <source>
        <dbReference type="Proteomes" id="UP000013006"/>
    </source>
</evidence>
<name>M9UDT7_SACIS</name>
<accession>M9UDT7</accession>
<keyword evidence="1" id="KW-0812">Transmembrane</keyword>
<reference evidence="2 3" key="1">
    <citation type="journal article" date="2013" name="Open Biol.">
        <title>Genomics and genetics of Sulfolobus islandicus LAL14/1, a model hyperthermophilic archaeon.</title>
        <authorList>
            <person name="Jaubert C."/>
            <person name="Danioux C."/>
            <person name="Oberto J."/>
            <person name="Cortez D."/>
            <person name="Bize A."/>
            <person name="Krupovic M."/>
            <person name="She Q."/>
            <person name="Forterre P."/>
            <person name="Prangishvili D."/>
            <person name="Sezonov G."/>
        </authorList>
    </citation>
    <scope>NUCLEOTIDE SEQUENCE [LARGE SCALE GENOMIC DNA]</scope>
    <source>
        <strain evidence="2">LAL14/1</strain>
    </source>
</reference>
<dbReference type="InterPro" id="IPR009705">
    <property type="entry name" value="DUF1286"/>
</dbReference>
<organism>
    <name type="scientific">Saccharolobus islandicus LAL14/1</name>
    <dbReference type="NCBI Taxonomy" id="1241935"/>
    <lineage>
        <taxon>Archaea</taxon>
        <taxon>Thermoproteota</taxon>
        <taxon>Thermoprotei</taxon>
        <taxon>Sulfolobales</taxon>
        <taxon>Sulfolobaceae</taxon>
        <taxon>Saccharolobus</taxon>
    </lineage>
</organism>
<keyword evidence="1" id="KW-0472">Membrane</keyword>
<dbReference type="Pfam" id="PF06939">
    <property type="entry name" value="DUF1286"/>
    <property type="match status" value="1"/>
</dbReference>
<dbReference type="HOGENOM" id="CLU_117041_0_0_2"/>
<feature type="transmembrane region" description="Helical" evidence="1">
    <location>
        <begin position="150"/>
        <end position="173"/>
    </location>
</feature>
<dbReference type="KEGG" id="sic:SiL_0897"/>
<evidence type="ECO:0008006" key="4">
    <source>
        <dbReference type="Google" id="ProtNLM"/>
    </source>
</evidence>
<evidence type="ECO:0000256" key="1">
    <source>
        <dbReference type="SAM" id="Phobius"/>
    </source>
</evidence>
<dbReference type="AlphaFoldDB" id="M9UDT7"/>
<dbReference type="RefSeq" id="WP_015581066.1">
    <property type="nucleotide sequence ID" value="NC_021058.1"/>
</dbReference>